<dbReference type="PANTHER" id="PTHR14218:SF19">
    <property type="entry name" value="SERINE PROTEASE AORO, PUTATIVE (AFU_ORTHOLOGUE AFUA_6G10250)-RELATED"/>
    <property type="match status" value="1"/>
</dbReference>
<dbReference type="Pfam" id="PF09286">
    <property type="entry name" value="Pro-kuma_activ"/>
    <property type="match status" value="1"/>
</dbReference>
<dbReference type="OrthoDB" id="409122at2759"/>
<evidence type="ECO:0000256" key="5">
    <source>
        <dbReference type="ARBA" id="ARBA00022825"/>
    </source>
</evidence>
<dbReference type="SMART" id="SM00944">
    <property type="entry name" value="Pro-kuma_activ"/>
    <property type="match status" value="1"/>
</dbReference>
<evidence type="ECO:0000256" key="6">
    <source>
        <dbReference type="ARBA" id="ARBA00022837"/>
    </source>
</evidence>
<feature type="active site" description="Charge relay system" evidence="8">
    <location>
        <position position="249"/>
    </location>
</feature>
<dbReference type="AlphaFoldDB" id="A0A1V8SEH8"/>
<keyword evidence="12" id="KW-1185">Reference proteome</keyword>
<dbReference type="CDD" id="cd11377">
    <property type="entry name" value="Pro-peptidase_S53"/>
    <property type="match status" value="1"/>
</dbReference>
<evidence type="ECO:0000313" key="11">
    <source>
        <dbReference type="EMBL" id="OQN97370.1"/>
    </source>
</evidence>
<evidence type="ECO:0000256" key="7">
    <source>
        <dbReference type="ARBA" id="ARBA00023145"/>
    </source>
</evidence>
<dbReference type="InterPro" id="IPR050819">
    <property type="entry name" value="Tripeptidyl-peptidase_I"/>
</dbReference>
<evidence type="ECO:0000259" key="10">
    <source>
        <dbReference type="PROSITE" id="PS51695"/>
    </source>
</evidence>
<evidence type="ECO:0000256" key="3">
    <source>
        <dbReference type="ARBA" id="ARBA00022723"/>
    </source>
</evidence>
<reference evidence="12" key="1">
    <citation type="submission" date="2017-03" db="EMBL/GenBank/DDBJ databases">
        <title>Genomes of endolithic fungi from Antarctica.</title>
        <authorList>
            <person name="Coleine C."/>
            <person name="Masonjones S."/>
            <person name="Stajich J.E."/>
        </authorList>
    </citation>
    <scope>NUCLEOTIDE SEQUENCE [LARGE SCALE GENOMIC DNA]</scope>
    <source>
        <strain evidence="12">CCFEE 5527</strain>
    </source>
</reference>
<dbReference type="GO" id="GO:0005576">
    <property type="term" value="C:extracellular region"/>
    <property type="evidence" value="ECO:0007669"/>
    <property type="project" value="UniProtKB-SubCell"/>
</dbReference>
<accession>A0A1V8SEH8</accession>
<dbReference type="PROSITE" id="PS51695">
    <property type="entry name" value="SEDOLISIN"/>
    <property type="match status" value="1"/>
</dbReference>
<dbReference type="InterPro" id="IPR036852">
    <property type="entry name" value="Peptidase_S8/S53_dom_sf"/>
</dbReference>
<dbReference type="GO" id="GO:0046872">
    <property type="term" value="F:metal ion binding"/>
    <property type="evidence" value="ECO:0007669"/>
    <property type="project" value="UniProtKB-UniRule"/>
</dbReference>
<evidence type="ECO:0000256" key="1">
    <source>
        <dbReference type="ARBA" id="ARBA00004239"/>
    </source>
</evidence>
<organism evidence="11 12">
    <name type="scientific">Cryoendolithus antarcticus</name>
    <dbReference type="NCBI Taxonomy" id="1507870"/>
    <lineage>
        <taxon>Eukaryota</taxon>
        <taxon>Fungi</taxon>
        <taxon>Dikarya</taxon>
        <taxon>Ascomycota</taxon>
        <taxon>Pezizomycotina</taxon>
        <taxon>Dothideomycetes</taxon>
        <taxon>Dothideomycetidae</taxon>
        <taxon>Cladosporiales</taxon>
        <taxon>Cladosporiaceae</taxon>
        <taxon>Cryoendolithus</taxon>
    </lineage>
</organism>
<gene>
    <name evidence="11" type="ORF">B0A48_16434</name>
</gene>
<keyword evidence="4 8" id="KW-0378">Hydrolase</keyword>
<evidence type="ECO:0000313" key="12">
    <source>
        <dbReference type="Proteomes" id="UP000192596"/>
    </source>
</evidence>
<dbReference type="GO" id="GO:0006508">
    <property type="term" value="P:proteolysis"/>
    <property type="evidence" value="ECO:0007669"/>
    <property type="project" value="UniProtKB-KW"/>
</dbReference>
<dbReference type="EMBL" id="NAJO01000055">
    <property type="protein sequence ID" value="OQN97370.1"/>
    <property type="molecule type" value="Genomic_DNA"/>
</dbReference>
<evidence type="ECO:0000256" key="9">
    <source>
        <dbReference type="SAM" id="MobiDB-lite"/>
    </source>
</evidence>
<feature type="region of interest" description="Disordered" evidence="9">
    <location>
        <begin position="126"/>
        <end position="161"/>
    </location>
</feature>
<dbReference type="SUPFAM" id="SSF52743">
    <property type="entry name" value="Subtilisin-like"/>
    <property type="match status" value="1"/>
</dbReference>
<dbReference type="CDD" id="cd04056">
    <property type="entry name" value="Peptidases_S53"/>
    <property type="match status" value="1"/>
</dbReference>
<dbReference type="GO" id="GO:0008240">
    <property type="term" value="F:tripeptidyl-peptidase activity"/>
    <property type="evidence" value="ECO:0007669"/>
    <property type="project" value="TreeGrafter"/>
</dbReference>
<evidence type="ECO:0000256" key="8">
    <source>
        <dbReference type="PROSITE-ProRule" id="PRU01032"/>
    </source>
</evidence>
<dbReference type="InParanoid" id="A0A1V8SEH8"/>
<dbReference type="Proteomes" id="UP000192596">
    <property type="component" value="Unassembled WGS sequence"/>
</dbReference>
<comment type="cofactor">
    <cofactor evidence="8">
        <name>Ca(2+)</name>
        <dbReference type="ChEBI" id="CHEBI:29108"/>
    </cofactor>
    <text evidence="8">Binds 1 Ca(2+) ion per subunit.</text>
</comment>
<keyword evidence="2 8" id="KW-0645">Protease</keyword>
<proteinExistence type="predicted"/>
<dbReference type="InterPro" id="IPR015366">
    <property type="entry name" value="S53_propep"/>
</dbReference>
<keyword evidence="3 8" id="KW-0479">Metal-binding</keyword>
<dbReference type="SUPFAM" id="SSF54897">
    <property type="entry name" value="Protease propeptides/inhibitors"/>
    <property type="match status" value="1"/>
</dbReference>
<evidence type="ECO:0000256" key="2">
    <source>
        <dbReference type="ARBA" id="ARBA00022670"/>
    </source>
</evidence>
<feature type="binding site" evidence="8">
    <location>
        <position position="573"/>
    </location>
    <ligand>
        <name>Ca(2+)</name>
        <dbReference type="ChEBI" id="CHEBI:29108"/>
    </ligand>
</feature>
<keyword evidence="5 8" id="KW-0720">Serine protease</keyword>
<keyword evidence="6 8" id="KW-0106">Calcium</keyword>
<evidence type="ECO:0000256" key="4">
    <source>
        <dbReference type="ARBA" id="ARBA00022801"/>
    </source>
</evidence>
<feature type="binding site" evidence="8">
    <location>
        <position position="593"/>
    </location>
    <ligand>
        <name>Ca(2+)</name>
        <dbReference type="ChEBI" id="CHEBI:29108"/>
    </ligand>
</feature>
<feature type="binding site" evidence="8">
    <location>
        <position position="591"/>
    </location>
    <ligand>
        <name>Ca(2+)</name>
        <dbReference type="ChEBI" id="CHEBI:29108"/>
    </ligand>
</feature>
<keyword evidence="7" id="KW-0865">Zymogen</keyword>
<feature type="compositionally biased region" description="Polar residues" evidence="9">
    <location>
        <begin position="10"/>
        <end position="21"/>
    </location>
</feature>
<dbReference type="Gene3D" id="3.40.50.200">
    <property type="entry name" value="Peptidase S8/S53 domain"/>
    <property type="match status" value="1"/>
</dbReference>
<feature type="region of interest" description="Disordered" evidence="9">
    <location>
        <begin position="1"/>
        <end position="21"/>
    </location>
</feature>
<feature type="active site" description="Charge relay system" evidence="8">
    <location>
        <position position="531"/>
    </location>
</feature>
<dbReference type="InterPro" id="IPR030400">
    <property type="entry name" value="Sedolisin_dom"/>
</dbReference>
<protein>
    <recommendedName>
        <fullName evidence="10">Peptidase S53 domain-containing protein</fullName>
    </recommendedName>
</protein>
<feature type="domain" description="Peptidase S53" evidence="10">
    <location>
        <begin position="172"/>
        <end position="613"/>
    </location>
</feature>
<comment type="caution">
    <text evidence="11">The sequence shown here is derived from an EMBL/GenBank/DDBJ whole genome shotgun (WGS) entry which is preliminary data.</text>
</comment>
<dbReference type="STRING" id="1507870.A0A1V8SEH8"/>
<dbReference type="GO" id="GO:0004252">
    <property type="term" value="F:serine-type endopeptidase activity"/>
    <property type="evidence" value="ECO:0007669"/>
    <property type="project" value="UniProtKB-UniRule"/>
</dbReference>
<dbReference type="PANTHER" id="PTHR14218">
    <property type="entry name" value="PROTEASE S8 TRIPEPTIDYL PEPTIDASE I CLN2"/>
    <property type="match status" value="1"/>
</dbReference>
<feature type="active site" description="Charge relay system" evidence="8">
    <location>
        <position position="253"/>
    </location>
</feature>
<feature type="compositionally biased region" description="Pro residues" evidence="9">
    <location>
        <begin position="138"/>
        <end position="160"/>
    </location>
</feature>
<sequence>MDVGHDRLMSLSNPHSKQYGQHLSPKEVHDLFAPSKATVDAVKSWLASSGVNNVVHSENKGWLAIDMPTKQAEKLFKTEYYEHSHASGALKIGCSEYHLPPHLREHIDYVTPGVKLSATLRKRNIEKRSGPGWGHPNPHWPGPWRQPPNRDPWHAPPGAPQLPQDLQGCNLNITPTCIRALYGIPTAHLNDSLNAMGLYEGGDYYAQSDLNKFFAEYAPNVPQGTAPIQDLIDGAIAPVAADDPKNTGESDIDMDMAFSLIYPQNVVLYQVDDPPTAAAELAGKLFGFLNTFLDALDGSYCTYSAYGISGNSPGLDPTYPDPVAGGYNGSLQCGVYKPTRVISISYGQAEADLPMAYLKRQCNEFMKLGLQGHSVFVSSSDYGVASYPGDGSASGCLSAPGMNQTIYNPDDPSGCPYLTSVGGTQVEPDKTVKDPESAMQTALSGAPLFSSGGGFSNDFPRPWYQAAEVNQYFARHDPGHPYYYANAAASNIGQNGGIYNRGGRGYPDVSANGANFRAYTNGTDYHYYGTSLASPLFASVITLINEERTAIGKGPVGFINPVLYAHPYVLNDIKNGSNPNCGSSGFQAVSGWDPVTGLGTPNYPALLKLFLSLP</sequence>
<comment type="subcellular location">
    <subcellularLocation>
        <location evidence="1">Secreted</location>
        <location evidence="1">Extracellular space</location>
    </subcellularLocation>
</comment>
<name>A0A1V8SEH8_9PEZI</name>
<feature type="binding site" evidence="8">
    <location>
        <position position="572"/>
    </location>
    <ligand>
        <name>Ca(2+)</name>
        <dbReference type="ChEBI" id="CHEBI:29108"/>
    </ligand>
</feature>